<dbReference type="CDD" id="cd00093">
    <property type="entry name" value="HTH_XRE"/>
    <property type="match status" value="1"/>
</dbReference>
<organism evidence="2 3">
    <name type="scientific">Tsukamurella tyrosinosolvens</name>
    <dbReference type="NCBI Taxonomy" id="57704"/>
    <lineage>
        <taxon>Bacteria</taxon>
        <taxon>Bacillati</taxon>
        <taxon>Actinomycetota</taxon>
        <taxon>Actinomycetes</taxon>
        <taxon>Mycobacteriales</taxon>
        <taxon>Tsukamurellaceae</taxon>
        <taxon>Tsukamurella</taxon>
    </lineage>
</organism>
<dbReference type="AlphaFoldDB" id="A0A1H4VTL8"/>
<dbReference type="Pfam" id="PF01381">
    <property type="entry name" value="HTH_3"/>
    <property type="match status" value="1"/>
</dbReference>
<proteinExistence type="predicted"/>
<name>A0A1H4VTL8_TSUTY</name>
<evidence type="ECO:0000259" key="1">
    <source>
        <dbReference type="PROSITE" id="PS50943"/>
    </source>
</evidence>
<dbReference type="InterPro" id="IPR010982">
    <property type="entry name" value="Lambda_DNA-bd_dom_sf"/>
</dbReference>
<dbReference type="Gene3D" id="1.10.260.40">
    <property type="entry name" value="lambda repressor-like DNA-binding domains"/>
    <property type="match status" value="1"/>
</dbReference>
<keyword evidence="2" id="KW-0238">DNA-binding</keyword>
<sequence length="89" mass="9397">MEFGTVTRIGRSVRGWSQGELAAAVTAANGRQMSRPTVTKLELGSREPRLPDAIVIADLLGFSLDVLKPGFRGAVDFAAPDGTVVRAAE</sequence>
<dbReference type="OrthoDB" id="4578664at2"/>
<protein>
    <submittedName>
        <fullName evidence="2">DNA-binding transcriptional regulator, XRE-family HTH domain</fullName>
    </submittedName>
</protein>
<dbReference type="GO" id="GO:0003677">
    <property type="term" value="F:DNA binding"/>
    <property type="evidence" value="ECO:0007669"/>
    <property type="project" value="UniProtKB-KW"/>
</dbReference>
<evidence type="ECO:0000313" key="3">
    <source>
        <dbReference type="Proteomes" id="UP000182241"/>
    </source>
</evidence>
<dbReference type="RefSeq" id="WP_068743008.1">
    <property type="nucleotide sequence ID" value="NZ_FNSA01000003.1"/>
</dbReference>
<accession>A0A1H4VTL8</accession>
<dbReference type="EMBL" id="FNSA01000003">
    <property type="protein sequence ID" value="SEC84462.1"/>
    <property type="molecule type" value="Genomic_DNA"/>
</dbReference>
<dbReference type="SUPFAM" id="SSF47413">
    <property type="entry name" value="lambda repressor-like DNA-binding domains"/>
    <property type="match status" value="1"/>
</dbReference>
<dbReference type="PROSITE" id="PS50943">
    <property type="entry name" value="HTH_CROC1"/>
    <property type="match status" value="1"/>
</dbReference>
<reference evidence="3" key="1">
    <citation type="submission" date="2016-10" db="EMBL/GenBank/DDBJ databases">
        <authorList>
            <person name="Varghese N."/>
            <person name="Submissions S."/>
        </authorList>
    </citation>
    <scope>NUCLEOTIDE SEQUENCE [LARGE SCALE GENOMIC DNA]</scope>
    <source>
        <strain evidence="3">DSM 44234</strain>
    </source>
</reference>
<gene>
    <name evidence="2" type="ORF">SAMN04489793_3337</name>
</gene>
<feature type="domain" description="HTH cro/C1-type" evidence="1">
    <location>
        <begin position="33"/>
        <end position="67"/>
    </location>
</feature>
<dbReference type="Proteomes" id="UP000182241">
    <property type="component" value="Unassembled WGS sequence"/>
</dbReference>
<dbReference type="InterPro" id="IPR001387">
    <property type="entry name" value="Cro/C1-type_HTH"/>
</dbReference>
<keyword evidence="3" id="KW-1185">Reference proteome</keyword>
<evidence type="ECO:0000313" key="2">
    <source>
        <dbReference type="EMBL" id="SEC84462.1"/>
    </source>
</evidence>